<proteinExistence type="predicted"/>
<accession>A0A0L0M3Y6</accession>
<keyword evidence="2" id="KW-1185">Reference proteome</keyword>
<dbReference type="OrthoDB" id="6827098at2"/>
<gene>
    <name evidence="1" type="ORF">BVER_02505c</name>
</gene>
<name>A0A0L0M3Y6_9BURK</name>
<evidence type="ECO:0000313" key="1">
    <source>
        <dbReference type="EMBL" id="KND57068.1"/>
    </source>
</evidence>
<dbReference type="PATRIC" id="fig|242163.4.peg.3930"/>
<reference evidence="2" key="1">
    <citation type="submission" date="2015-06" db="EMBL/GenBank/DDBJ databases">
        <title>Comparative genomics of Burkholderia leaf nodule symbionts.</title>
        <authorList>
            <person name="Carlier A."/>
            <person name="Eberl L."/>
            <person name="Pinto-Carbo M."/>
        </authorList>
    </citation>
    <scope>NUCLEOTIDE SEQUENCE [LARGE SCALE GENOMIC DNA]</scope>
    <source>
        <strain evidence="2">UZHbot4</strain>
    </source>
</reference>
<sequence>MFRDTFLDEDCVLTTEDVRTLIDSRNAYDYPRAFMELSSQPTDFPLAKDAWARPVQPNGAITDFALDEYHRRLLNDTSPVNNLLGTTSVIYWGFYTWSPAIAKIRARRHLLGYRSKPGTRPEVIAEALAAVDCAVDMGQGSSEYRVPVGFLVLPSLAMLQISRYSQDPKSPTFPGRFTLALNAAECVRRLLFVIPRFLCLHYRWLRPRPLHLSDCPISRGHLCCVMARNVFHSVAAFATVAASRTRTTKKLFRSFSEAFRRSRKLPWRPSEQ</sequence>
<evidence type="ECO:0000313" key="2">
    <source>
        <dbReference type="Proteomes" id="UP000036959"/>
    </source>
</evidence>
<dbReference type="Proteomes" id="UP000036959">
    <property type="component" value="Unassembled WGS sequence"/>
</dbReference>
<dbReference type="RefSeq" id="WP_050455984.1">
    <property type="nucleotide sequence ID" value="NZ_LFJJ01000281.1"/>
</dbReference>
<protein>
    <submittedName>
        <fullName evidence="1">Uncharacterized protein</fullName>
    </submittedName>
</protein>
<dbReference type="AlphaFoldDB" id="A0A0L0M3Y6"/>
<comment type="caution">
    <text evidence="1">The sequence shown here is derived from an EMBL/GenBank/DDBJ whole genome shotgun (WGS) entry which is preliminary data.</text>
</comment>
<dbReference type="EMBL" id="LFJJ01000281">
    <property type="protein sequence ID" value="KND57068.1"/>
    <property type="molecule type" value="Genomic_DNA"/>
</dbReference>
<organism evidence="1 2">
    <name type="scientific">Candidatus Burkholderia verschuerenii</name>
    <dbReference type="NCBI Taxonomy" id="242163"/>
    <lineage>
        <taxon>Bacteria</taxon>
        <taxon>Pseudomonadati</taxon>
        <taxon>Pseudomonadota</taxon>
        <taxon>Betaproteobacteria</taxon>
        <taxon>Burkholderiales</taxon>
        <taxon>Burkholderiaceae</taxon>
        <taxon>Burkholderia</taxon>
    </lineage>
</organism>